<dbReference type="InterPro" id="IPR000095">
    <property type="entry name" value="CRIB_dom"/>
</dbReference>
<keyword evidence="5" id="KW-0963">Cytoplasm</keyword>
<proteinExistence type="inferred from homology"/>
<dbReference type="Gene3D" id="3.90.810.10">
    <property type="entry name" value="CRIB domain"/>
    <property type="match status" value="1"/>
</dbReference>
<keyword evidence="10" id="KW-0449">Lipoprotein</keyword>
<dbReference type="AlphaFoldDB" id="A0A0M3HT18"/>
<dbReference type="PANTHER" id="PTHR13502">
    <property type="entry name" value="CDC42 SMALL EFFECTOR PROTEIN HOMOLOG"/>
    <property type="match status" value="1"/>
</dbReference>
<dbReference type="GO" id="GO:0005856">
    <property type="term" value="C:cytoskeleton"/>
    <property type="evidence" value="ECO:0007669"/>
    <property type="project" value="UniProtKB-SubCell"/>
</dbReference>
<dbReference type="WBParaSite" id="ALUE_0000572301-mRNA-1">
    <property type="protein sequence ID" value="ALUE_0000572301-mRNA-1"/>
    <property type="gene ID" value="ALUE_0000572301"/>
</dbReference>
<keyword evidence="8" id="KW-0564">Palmitate</keyword>
<evidence type="ECO:0000256" key="3">
    <source>
        <dbReference type="ARBA" id="ARBA00005720"/>
    </source>
</evidence>
<evidence type="ECO:0000259" key="11">
    <source>
        <dbReference type="PROSITE" id="PS50108"/>
    </source>
</evidence>
<evidence type="ECO:0000256" key="7">
    <source>
        <dbReference type="ARBA" id="ARBA00023136"/>
    </source>
</evidence>
<feature type="domain" description="CRIB" evidence="11">
    <location>
        <begin position="32"/>
        <end position="45"/>
    </location>
</feature>
<sequence>MVVRRNQRFWLLNCCVSPQSEIAKVRIDRSMIGRPTDFRHIGHMGANDLNSSYNVEAVSCLLRSKGDDVHSLPVPHHLRANDIPIRGIFFAYYLKDANSFLNNPFPWMVIDSKSELTRNIRYDTGDIYAVTCAIYVLFNAAKSDATYALTPLVDIHPFIFFRKAHFLLCEEYH</sequence>
<evidence type="ECO:0000256" key="4">
    <source>
        <dbReference type="ARBA" id="ARBA00022475"/>
    </source>
</evidence>
<evidence type="ECO:0000256" key="6">
    <source>
        <dbReference type="ARBA" id="ARBA00022960"/>
    </source>
</evidence>
<evidence type="ECO:0000256" key="8">
    <source>
        <dbReference type="ARBA" id="ARBA00023139"/>
    </source>
</evidence>
<evidence type="ECO:0000256" key="5">
    <source>
        <dbReference type="ARBA" id="ARBA00022490"/>
    </source>
</evidence>
<keyword evidence="9" id="KW-0206">Cytoskeleton</keyword>
<dbReference type="GO" id="GO:0005886">
    <property type="term" value="C:plasma membrane"/>
    <property type="evidence" value="ECO:0007669"/>
    <property type="project" value="UniProtKB-SubCell"/>
</dbReference>
<evidence type="ECO:0000313" key="13">
    <source>
        <dbReference type="WBParaSite" id="ALUE_0000572301-mRNA-1"/>
    </source>
</evidence>
<accession>A0A0M3HT18</accession>
<dbReference type="InterPro" id="IPR039056">
    <property type="entry name" value="SPEC"/>
</dbReference>
<protein>
    <submittedName>
        <fullName evidence="13">CRIB domain-containing protein</fullName>
    </submittedName>
</protein>
<dbReference type="PROSITE" id="PS50108">
    <property type="entry name" value="CRIB"/>
    <property type="match status" value="1"/>
</dbReference>
<evidence type="ECO:0000313" key="12">
    <source>
        <dbReference type="Proteomes" id="UP000036681"/>
    </source>
</evidence>
<keyword evidence="12" id="KW-1185">Reference proteome</keyword>
<evidence type="ECO:0000256" key="1">
    <source>
        <dbReference type="ARBA" id="ARBA00004193"/>
    </source>
</evidence>
<evidence type="ECO:0000256" key="9">
    <source>
        <dbReference type="ARBA" id="ARBA00023212"/>
    </source>
</evidence>
<reference evidence="13" key="1">
    <citation type="submission" date="2017-02" db="UniProtKB">
        <authorList>
            <consortium name="WormBaseParasite"/>
        </authorList>
    </citation>
    <scope>IDENTIFICATION</scope>
</reference>
<comment type="similarity">
    <text evidence="3">Belongs to the CDC42SE/SPEC family.</text>
</comment>
<evidence type="ECO:0000256" key="2">
    <source>
        <dbReference type="ARBA" id="ARBA00004245"/>
    </source>
</evidence>
<keyword evidence="4" id="KW-1003">Cell membrane</keyword>
<keyword evidence="7" id="KW-0472">Membrane</keyword>
<dbReference type="Proteomes" id="UP000036681">
    <property type="component" value="Unplaced"/>
</dbReference>
<comment type="subcellular location">
    <subcellularLocation>
        <location evidence="1">Cell membrane</location>
        <topology evidence="1">Lipid-anchor</topology>
    </subcellularLocation>
    <subcellularLocation>
        <location evidence="2">Cytoplasm</location>
        <location evidence="2">Cytoskeleton</location>
    </subcellularLocation>
</comment>
<evidence type="ECO:0000256" key="10">
    <source>
        <dbReference type="ARBA" id="ARBA00023288"/>
    </source>
</evidence>
<keyword evidence="6" id="KW-0133">Cell shape</keyword>
<dbReference type="GO" id="GO:0035023">
    <property type="term" value="P:regulation of Rho protein signal transduction"/>
    <property type="evidence" value="ECO:0007669"/>
    <property type="project" value="InterPro"/>
</dbReference>
<dbReference type="GO" id="GO:0031267">
    <property type="term" value="F:small GTPase binding"/>
    <property type="evidence" value="ECO:0007669"/>
    <property type="project" value="InterPro"/>
</dbReference>
<organism evidence="12 13">
    <name type="scientific">Ascaris lumbricoides</name>
    <name type="common">Giant roundworm</name>
    <dbReference type="NCBI Taxonomy" id="6252"/>
    <lineage>
        <taxon>Eukaryota</taxon>
        <taxon>Metazoa</taxon>
        <taxon>Ecdysozoa</taxon>
        <taxon>Nematoda</taxon>
        <taxon>Chromadorea</taxon>
        <taxon>Rhabditida</taxon>
        <taxon>Spirurina</taxon>
        <taxon>Ascaridomorpha</taxon>
        <taxon>Ascaridoidea</taxon>
        <taxon>Ascarididae</taxon>
        <taxon>Ascaris</taxon>
    </lineage>
</organism>
<dbReference type="InterPro" id="IPR036936">
    <property type="entry name" value="CRIB_dom_sf"/>
</dbReference>
<dbReference type="CDD" id="cd00132">
    <property type="entry name" value="CRIB"/>
    <property type="match status" value="1"/>
</dbReference>
<dbReference type="GO" id="GO:0008360">
    <property type="term" value="P:regulation of cell shape"/>
    <property type="evidence" value="ECO:0007669"/>
    <property type="project" value="UniProtKB-KW"/>
</dbReference>
<name>A0A0M3HT18_ASCLU</name>